<dbReference type="PANTHER" id="PTHR45856:SF24">
    <property type="entry name" value="FUNGAL LIPASE-LIKE DOMAIN-CONTAINING PROTEIN"/>
    <property type="match status" value="1"/>
</dbReference>
<organism evidence="6">
    <name type="scientific">Eremomyces bilateralis CBS 781.70</name>
    <dbReference type="NCBI Taxonomy" id="1392243"/>
    <lineage>
        <taxon>Eukaryota</taxon>
        <taxon>Fungi</taxon>
        <taxon>Dikarya</taxon>
        <taxon>Ascomycota</taxon>
        <taxon>Pezizomycotina</taxon>
        <taxon>Dothideomycetes</taxon>
        <taxon>Dothideomycetes incertae sedis</taxon>
        <taxon>Eremomycetales</taxon>
        <taxon>Eremomycetaceae</taxon>
        <taxon>Eremomyces</taxon>
    </lineage>
</organism>
<dbReference type="Proteomes" id="UP000504638">
    <property type="component" value="Unplaced"/>
</dbReference>
<evidence type="ECO:0000259" key="5">
    <source>
        <dbReference type="Pfam" id="PF01764"/>
    </source>
</evidence>
<dbReference type="InterPro" id="IPR029058">
    <property type="entry name" value="AB_hydrolase_fold"/>
</dbReference>
<comment type="catalytic activity">
    <reaction evidence="3">
        <text>a monoacylglycerol + H2O = glycerol + a fatty acid + H(+)</text>
        <dbReference type="Rhea" id="RHEA:15245"/>
        <dbReference type="ChEBI" id="CHEBI:15377"/>
        <dbReference type="ChEBI" id="CHEBI:15378"/>
        <dbReference type="ChEBI" id="CHEBI:17408"/>
        <dbReference type="ChEBI" id="CHEBI:17754"/>
        <dbReference type="ChEBI" id="CHEBI:28868"/>
    </reaction>
</comment>
<evidence type="ECO:0000256" key="2">
    <source>
        <dbReference type="ARBA" id="ARBA00047591"/>
    </source>
</evidence>
<gene>
    <name evidence="6 8" type="ORF">P152DRAFT_517433</name>
</gene>
<reference evidence="8" key="2">
    <citation type="submission" date="2020-04" db="EMBL/GenBank/DDBJ databases">
        <authorList>
            <consortium name="NCBI Genome Project"/>
        </authorList>
    </citation>
    <scope>NUCLEOTIDE SEQUENCE</scope>
    <source>
        <strain evidence="8">CBS 781.70</strain>
    </source>
</reference>
<keyword evidence="7" id="KW-1185">Reference proteome</keyword>
<evidence type="ECO:0000313" key="8">
    <source>
        <dbReference type="RefSeq" id="XP_033530160.1"/>
    </source>
</evidence>
<dbReference type="PANTHER" id="PTHR45856">
    <property type="entry name" value="ALPHA/BETA-HYDROLASES SUPERFAMILY PROTEIN"/>
    <property type="match status" value="1"/>
</dbReference>
<evidence type="ECO:0000256" key="1">
    <source>
        <dbReference type="ARBA" id="ARBA00043996"/>
    </source>
</evidence>
<feature type="compositionally biased region" description="Basic residues" evidence="4">
    <location>
        <begin position="1"/>
        <end position="21"/>
    </location>
</feature>
<dbReference type="InterPro" id="IPR051218">
    <property type="entry name" value="Sec_MonoDiacylglyc_Lipase"/>
</dbReference>
<dbReference type="GO" id="GO:0016787">
    <property type="term" value="F:hydrolase activity"/>
    <property type="evidence" value="ECO:0007669"/>
    <property type="project" value="UniProtKB-KW"/>
</dbReference>
<reference evidence="8" key="3">
    <citation type="submission" date="2025-04" db="UniProtKB">
        <authorList>
            <consortium name="RefSeq"/>
        </authorList>
    </citation>
    <scope>IDENTIFICATION</scope>
    <source>
        <strain evidence="8">CBS 781.70</strain>
    </source>
</reference>
<dbReference type="RefSeq" id="XP_033530160.1">
    <property type="nucleotide sequence ID" value="XM_033683007.1"/>
</dbReference>
<dbReference type="Pfam" id="PF01764">
    <property type="entry name" value="Lipase_3"/>
    <property type="match status" value="1"/>
</dbReference>
<reference evidence="6 8" key="1">
    <citation type="submission" date="2020-01" db="EMBL/GenBank/DDBJ databases">
        <authorList>
            <consortium name="DOE Joint Genome Institute"/>
            <person name="Haridas S."/>
            <person name="Albert R."/>
            <person name="Binder M."/>
            <person name="Bloem J."/>
            <person name="Labutti K."/>
            <person name="Salamov A."/>
            <person name="Andreopoulos B."/>
            <person name="Baker S.E."/>
            <person name="Barry K."/>
            <person name="Bills G."/>
            <person name="Bluhm B.H."/>
            <person name="Cannon C."/>
            <person name="Castanera R."/>
            <person name="Culley D.E."/>
            <person name="Daum C."/>
            <person name="Ezra D."/>
            <person name="Gonzalez J.B."/>
            <person name="Henrissat B."/>
            <person name="Kuo A."/>
            <person name="Liang C."/>
            <person name="Lipzen A."/>
            <person name="Lutzoni F."/>
            <person name="Magnuson J."/>
            <person name="Mondo S."/>
            <person name="Nolan M."/>
            <person name="Ohm R."/>
            <person name="Pangilinan J."/>
            <person name="Park H.-J."/>
            <person name="Ramirez L."/>
            <person name="Alfaro M."/>
            <person name="Sun H."/>
            <person name="Tritt A."/>
            <person name="Yoshinaga Y."/>
            <person name="Zwiers L.-H."/>
            <person name="Turgeon B.G."/>
            <person name="Goodwin S.B."/>
            <person name="Spatafora J.W."/>
            <person name="Crous P.W."/>
            <person name="Grigoriev I.V."/>
        </authorList>
    </citation>
    <scope>NUCLEOTIDE SEQUENCE</scope>
    <source>
        <strain evidence="6 8">CBS 781.70</strain>
    </source>
</reference>
<feature type="compositionally biased region" description="Polar residues" evidence="4">
    <location>
        <begin position="41"/>
        <end position="50"/>
    </location>
</feature>
<evidence type="ECO:0000313" key="7">
    <source>
        <dbReference type="Proteomes" id="UP000504638"/>
    </source>
</evidence>
<feature type="compositionally biased region" description="Low complexity" evidence="4">
    <location>
        <begin position="22"/>
        <end position="36"/>
    </location>
</feature>
<feature type="region of interest" description="Disordered" evidence="4">
    <location>
        <begin position="574"/>
        <end position="595"/>
    </location>
</feature>
<dbReference type="InterPro" id="IPR002921">
    <property type="entry name" value="Fungal_lipase-type"/>
</dbReference>
<dbReference type="Gene3D" id="3.40.50.1820">
    <property type="entry name" value="alpha/beta hydrolase"/>
    <property type="match status" value="1"/>
</dbReference>
<dbReference type="EMBL" id="ML975182">
    <property type="protein sequence ID" value="KAF1808529.1"/>
    <property type="molecule type" value="Genomic_DNA"/>
</dbReference>
<dbReference type="CDD" id="cd00519">
    <property type="entry name" value="Lipase_3"/>
    <property type="match status" value="1"/>
</dbReference>
<evidence type="ECO:0000256" key="4">
    <source>
        <dbReference type="SAM" id="MobiDB-lite"/>
    </source>
</evidence>
<dbReference type="GO" id="GO:0006629">
    <property type="term" value="P:lipid metabolic process"/>
    <property type="evidence" value="ECO:0007669"/>
    <property type="project" value="InterPro"/>
</dbReference>
<protein>
    <submittedName>
        <fullName evidence="6 8">Alpha/beta-hydrolase</fullName>
    </submittedName>
</protein>
<evidence type="ECO:0000256" key="3">
    <source>
        <dbReference type="ARBA" id="ARBA00048461"/>
    </source>
</evidence>
<sequence length="595" mass="64415">MAHKTSKSKHSSRHHHGKKSKSSTQSKSRATAATATPILHHTQSIRLQPQPSLPVLPIRTASTPKSPPPCYHSTQAGYPRAVNLPQRYPPTHPPAPHWASTTNLAMLRPQTHPPVRQGHRPPDQRKVKWSDRLHLPSTVARPLHAASASVSNLQDTVRGLNDGANDVLNQRGAGYVGRAAGIYELCAQYLDDIITQIDGEVLGTETGRPTNTQTAYHPNPQWQQSMPYLPPPPQPYAPAAPPHLNHTLQPFAEPALPLPTSTYFSKVWLYSNSRLPPHLPPLKLYLPTYPLLTLAARHSLLAYSPPPPSNISTSPSTTTLTSPAAAPYLKSFILRTVPVSTSPHTHTVILSIRGSASFTDWSINLHTTPQPPLPLLDDPGNLTHGGFLAVAVAMLPCVARHLTTLLDGILAADLSRQRDGRHRPPKITLLLTGHSAGGAIASLLYAHLGTTTPACTSPLRTLRSRFRRIHCITFGAPPITLLPLRKPSPPPANGRDDTAASNPDWRSSLFFSFVNEGDPVARADPAVVRSLLKLYASSPPPQTMAAAGSAPRWEVPPGMLSCAGRIVLLRGYHPQKGGRAKKGRRVGKRSGVNEQ</sequence>
<accession>A0A6G1FS75</accession>
<dbReference type="SUPFAM" id="SSF53474">
    <property type="entry name" value="alpha/beta-Hydrolases"/>
    <property type="match status" value="1"/>
</dbReference>
<dbReference type="AlphaFoldDB" id="A0A6G1FS75"/>
<name>A0A6G1FS75_9PEZI</name>
<feature type="domain" description="Fungal lipase-type" evidence="5">
    <location>
        <begin position="350"/>
        <end position="523"/>
    </location>
</feature>
<feature type="compositionally biased region" description="Basic residues" evidence="4">
    <location>
        <begin position="576"/>
        <end position="588"/>
    </location>
</feature>
<dbReference type="OrthoDB" id="438440at2759"/>
<comment type="similarity">
    <text evidence="1">Belongs to the AB hydrolase superfamily. Lipase family. Class 3 subfamily.</text>
</comment>
<comment type="catalytic activity">
    <reaction evidence="2">
        <text>a diacylglycerol + H2O = a monoacylglycerol + a fatty acid + H(+)</text>
        <dbReference type="Rhea" id="RHEA:32731"/>
        <dbReference type="ChEBI" id="CHEBI:15377"/>
        <dbReference type="ChEBI" id="CHEBI:15378"/>
        <dbReference type="ChEBI" id="CHEBI:17408"/>
        <dbReference type="ChEBI" id="CHEBI:18035"/>
        <dbReference type="ChEBI" id="CHEBI:28868"/>
    </reaction>
</comment>
<keyword evidence="6" id="KW-0378">Hydrolase</keyword>
<feature type="region of interest" description="Disordered" evidence="4">
    <location>
        <begin position="1"/>
        <end position="77"/>
    </location>
</feature>
<dbReference type="GeneID" id="54423577"/>
<proteinExistence type="inferred from homology"/>
<evidence type="ECO:0000313" key="6">
    <source>
        <dbReference type="EMBL" id="KAF1808529.1"/>
    </source>
</evidence>